<dbReference type="eggNOG" id="COG1609">
    <property type="taxonomic scope" value="Bacteria"/>
</dbReference>
<dbReference type="PROSITE" id="PS50943">
    <property type="entry name" value="HTH_CROC1"/>
    <property type="match status" value="1"/>
</dbReference>
<dbReference type="InterPro" id="IPR000843">
    <property type="entry name" value="HTH_LacI"/>
</dbReference>
<dbReference type="PROSITE" id="PS50932">
    <property type="entry name" value="HTH_LACI_2"/>
    <property type="match status" value="1"/>
</dbReference>
<feature type="domain" description="HTH cro/C1-type" evidence="5">
    <location>
        <begin position="27"/>
        <end position="54"/>
    </location>
</feature>
<dbReference type="Gene3D" id="1.10.260.40">
    <property type="entry name" value="lambda repressor-like DNA-binding domains"/>
    <property type="match status" value="1"/>
</dbReference>
<evidence type="ECO:0000259" key="4">
    <source>
        <dbReference type="PROSITE" id="PS50932"/>
    </source>
</evidence>
<keyword evidence="3" id="KW-0804">Transcription</keyword>
<evidence type="ECO:0000313" key="7">
    <source>
        <dbReference type="Proteomes" id="UP000009872"/>
    </source>
</evidence>
<dbReference type="PANTHER" id="PTHR30146:SF109">
    <property type="entry name" value="HTH-TYPE TRANSCRIPTIONAL REGULATOR GALS"/>
    <property type="match status" value="1"/>
</dbReference>
<dbReference type="PANTHER" id="PTHR30146">
    <property type="entry name" value="LACI-RELATED TRANSCRIPTIONAL REPRESSOR"/>
    <property type="match status" value="1"/>
</dbReference>
<gene>
    <name evidence="6" type="ORF">HMPREF9447_02809</name>
</gene>
<dbReference type="Pfam" id="PF00356">
    <property type="entry name" value="LacI"/>
    <property type="match status" value="1"/>
</dbReference>
<dbReference type="SUPFAM" id="SSF47413">
    <property type="entry name" value="lambda repressor-like DNA-binding domains"/>
    <property type="match status" value="1"/>
</dbReference>
<dbReference type="GO" id="GO:0000976">
    <property type="term" value="F:transcription cis-regulatory region binding"/>
    <property type="evidence" value="ECO:0007669"/>
    <property type="project" value="TreeGrafter"/>
</dbReference>
<dbReference type="AlphaFoldDB" id="K9DY88"/>
<keyword evidence="7" id="KW-1185">Reference proteome</keyword>
<evidence type="ECO:0000259" key="5">
    <source>
        <dbReference type="PROSITE" id="PS50943"/>
    </source>
</evidence>
<dbReference type="GO" id="GO:0003700">
    <property type="term" value="F:DNA-binding transcription factor activity"/>
    <property type="evidence" value="ECO:0007669"/>
    <property type="project" value="TreeGrafter"/>
</dbReference>
<accession>K9DY88</accession>
<evidence type="ECO:0000256" key="3">
    <source>
        <dbReference type="ARBA" id="ARBA00023163"/>
    </source>
</evidence>
<dbReference type="InterPro" id="IPR001387">
    <property type="entry name" value="Cro/C1-type_HTH"/>
</dbReference>
<dbReference type="InterPro" id="IPR028082">
    <property type="entry name" value="Peripla_BP_I"/>
</dbReference>
<evidence type="ECO:0000256" key="2">
    <source>
        <dbReference type="ARBA" id="ARBA00023125"/>
    </source>
</evidence>
<name>K9DY88_9BACE</name>
<dbReference type="SUPFAM" id="SSF53822">
    <property type="entry name" value="Periplasmic binding protein-like I"/>
    <property type="match status" value="1"/>
</dbReference>
<keyword evidence="2" id="KW-0238">DNA-binding</keyword>
<proteinExistence type="predicted"/>
<dbReference type="PATRIC" id="fig|742727.4.peg.2876"/>
<dbReference type="InterPro" id="IPR010982">
    <property type="entry name" value="Lambda_DNA-bd_dom_sf"/>
</dbReference>
<comment type="caution">
    <text evidence="6">The sequence shown here is derived from an EMBL/GenBank/DDBJ whole genome shotgun (WGS) entry which is preliminary data.</text>
</comment>
<reference evidence="6 7" key="1">
    <citation type="submission" date="2012-09" db="EMBL/GenBank/DDBJ databases">
        <title>The Genome Sequence of Bacteroides oleiciplenus YIT 12058.</title>
        <authorList>
            <consortium name="The Broad Institute Genome Sequencing Platform"/>
            <person name="Earl A."/>
            <person name="Ward D."/>
            <person name="Feldgarden M."/>
            <person name="Gevers D."/>
            <person name="Morotomi M."/>
            <person name="Walker B."/>
            <person name="Young S.K."/>
            <person name="Zeng Q."/>
            <person name="Gargeya S."/>
            <person name="Fitzgerald M."/>
            <person name="Haas B."/>
            <person name="Abouelleil A."/>
            <person name="Alvarado L."/>
            <person name="Arachchi H.M."/>
            <person name="Berlin A.M."/>
            <person name="Chapman S.B."/>
            <person name="Goldberg J."/>
            <person name="Griggs A."/>
            <person name="Gujja S."/>
            <person name="Hansen M."/>
            <person name="Howarth C."/>
            <person name="Imamovic A."/>
            <person name="Larimer J."/>
            <person name="McCowen C."/>
            <person name="Montmayeur A."/>
            <person name="Murphy C."/>
            <person name="Neiman D."/>
            <person name="Pearson M."/>
            <person name="Priest M."/>
            <person name="Roberts A."/>
            <person name="Saif S."/>
            <person name="Shea T."/>
            <person name="Sisk P."/>
            <person name="Sykes S."/>
            <person name="Wortman J."/>
            <person name="Nusbaum C."/>
            <person name="Birren B."/>
        </authorList>
    </citation>
    <scope>NUCLEOTIDE SEQUENCE [LARGE SCALE GENOMIC DNA]</scope>
    <source>
        <strain evidence="6 7">YIT 12058</strain>
    </source>
</reference>
<dbReference type="STRING" id="742727.HMPREF9447_02809"/>
<dbReference type="Gene3D" id="3.40.50.2300">
    <property type="match status" value="2"/>
</dbReference>
<dbReference type="Proteomes" id="UP000009872">
    <property type="component" value="Unassembled WGS sequence"/>
</dbReference>
<organism evidence="6 7">
    <name type="scientific">Bacteroides oleiciplenus YIT 12058</name>
    <dbReference type="NCBI Taxonomy" id="742727"/>
    <lineage>
        <taxon>Bacteria</taxon>
        <taxon>Pseudomonadati</taxon>
        <taxon>Bacteroidota</taxon>
        <taxon>Bacteroidia</taxon>
        <taxon>Bacteroidales</taxon>
        <taxon>Bacteroidaceae</taxon>
        <taxon>Bacteroides</taxon>
    </lineage>
</organism>
<dbReference type="Pfam" id="PF13377">
    <property type="entry name" value="Peripla_BP_3"/>
    <property type="match status" value="1"/>
</dbReference>
<protein>
    <submittedName>
        <fullName evidence="6">Uncharacterized protein</fullName>
    </submittedName>
</protein>
<feature type="domain" description="HTH lacI-type" evidence="4">
    <location>
        <begin position="36"/>
        <end position="90"/>
    </location>
</feature>
<dbReference type="CDD" id="cd01392">
    <property type="entry name" value="HTH_LacI"/>
    <property type="match status" value="1"/>
</dbReference>
<dbReference type="CDD" id="cd06267">
    <property type="entry name" value="PBP1_LacI_sugar_binding-like"/>
    <property type="match status" value="1"/>
</dbReference>
<evidence type="ECO:0000313" key="6">
    <source>
        <dbReference type="EMBL" id="EKU89974.1"/>
    </source>
</evidence>
<evidence type="ECO:0000256" key="1">
    <source>
        <dbReference type="ARBA" id="ARBA00023015"/>
    </source>
</evidence>
<dbReference type="HOGENOM" id="CLU_037628_6_1_10"/>
<dbReference type="SMART" id="SM00354">
    <property type="entry name" value="HTH_LACI"/>
    <property type="match status" value="1"/>
</dbReference>
<dbReference type="InterPro" id="IPR046335">
    <property type="entry name" value="LacI/GalR-like_sensor"/>
</dbReference>
<sequence length="367" mass="40840">MRKFPVLLPLSKPRLSLLLLSGSLVLIYTMEKKRNVSLKELAAELGVSISTVSRALKNSPEIGERMRKKVKALAKERNYRPNPFAMSLLKNTPRIIGIIVPDIVTHYYSSIISGINDMAHNNGYSTIITSSYEQFENEKKCLEDLINIRVEGIIACLSQETTDYSHFEALVDLNVPIVFFDRICLTDKFSSVITNNIESAQEATEHFLSTGSKRVAFIGGANHLDIVKQRKHGYLQALRERKILIERELVFCKKIGYESGYEGACHLLSLPNPPDAILAMTDSLAFGAMKAIKESGLRIPDDIALIGYTDEAHSNYVDPPLTAVTHQTYKMGETACGLLLRQLKGIGDIKQEIVPCILSVRGSSIKQ</sequence>
<dbReference type="EMBL" id="ADLF01000011">
    <property type="protein sequence ID" value="EKU89974.1"/>
    <property type="molecule type" value="Genomic_DNA"/>
</dbReference>
<keyword evidence="1" id="KW-0805">Transcription regulation</keyword>